<name>A0A1H9EAT6_9BACI</name>
<evidence type="ECO:0000256" key="1">
    <source>
        <dbReference type="ARBA" id="ARBA00093462"/>
    </source>
</evidence>
<feature type="domain" description="DnaB/C C-terminal" evidence="3">
    <location>
        <begin position="182"/>
        <end position="249"/>
    </location>
</feature>
<evidence type="ECO:0000313" key="4">
    <source>
        <dbReference type="EMBL" id="SEQ22749.1"/>
    </source>
</evidence>
<feature type="region of interest" description="Disordered" evidence="2">
    <location>
        <begin position="274"/>
        <end position="314"/>
    </location>
</feature>
<reference evidence="4 5" key="1">
    <citation type="submission" date="2016-10" db="EMBL/GenBank/DDBJ databases">
        <authorList>
            <person name="Varghese N."/>
            <person name="Submissions S."/>
        </authorList>
    </citation>
    <scope>NUCLEOTIDE SEQUENCE [LARGE SCALE GENOMIC DNA]</scope>
    <source>
        <strain evidence="4 5">CGMCC 1.7734</strain>
    </source>
</reference>
<dbReference type="PANTHER" id="PTHR37293:SF5">
    <property type="entry name" value="DNA REPLICATION PROTEIN"/>
    <property type="match status" value="1"/>
</dbReference>
<dbReference type="Proteomes" id="UP000198733">
    <property type="component" value="Unassembled WGS sequence"/>
</dbReference>
<proteinExistence type="inferred from homology"/>
<feature type="compositionally biased region" description="Acidic residues" evidence="2">
    <location>
        <begin position="149"/>
        <end position="167"/>
    </location>
</feature>
<sequence length="314" mass="36896">MAKFRMVHTEFWDDPKVVEEMSPEDKYFFLYLLTNSNTTQIGIYQITKKQMAFDTGYSIDTINSLLDRFIRHHKIIAYNPDTREVAIKNWGKYNLNRGGKPVIDCVTAELKGVKDKSLIPIVGERIEKLNIKVLYDTYHDSTTTRGQEKEEEEEKEEEKEEQQEEEKEEKNPSTSSTDAIVFYQNNLGTIQPYISEEIIMWINDLGDDMVIEALRRSLDRNKPSWGYAKSILQSWHRKNIKTLEQAKAEEVEFQNQQSSKRGFYQSKSQEIVPDWFKERKQNKNNTPKQKVDPNEWEETKRLLKEHSRKAGGNG</sequence>
<dbReference type="InterPro" id="IPR006343">
    <property type="entry name" value="DnaB/C_C"/>
</dbReference>
<dbReference type="EMBL" id="FOEH01000002">
    <property type="protein sequence ID" value="SEQ22749.1"/>
    <property type="molecule type" value="Genomic_DNA"/>
</dbReference>
<evidence type="ECO:0000259" key="3">
    <source>
        <dbReference type="Pfam" id="PF07261"/>
    </source>
</evidence>
<keyword evidence="5" id="KW-1185">Reference proteome</keyword>
<dbReference type="InterPro" id="IPR053162">
    <property type="entry name" value="DnaD"/>
</dbReference>
<dbReference type="SUPFAM" id="SSF158499">
    <property type="entry name" value="DnaD domain-like"/>
    <property type="match status" value="1"/>
</dbReference>
<comment type="similarity">
    <text evidence="1">Belongs to the DnaB/DnaD family.</text>
</comment>
<dbReference type="PANTHER" id="PTHR37293">
    <property type="entry name" value="PHAGE REPLICATION PROTEIN-RELATED"/>
    <property type="match status" value="1"/>
</dbReference>
<dbReference type="InterPro" id="IPR034829">
    <property type="entry name" value="DnaD-like_sf"/>
</dbReference>
<comment type="caution">
    <text evidence="4">The sequence shown here is derived from an EMBL/GenBank/DDBJ whole genome shotgun (WGS) entry which is preliminary data.</text>
</comment>
<gene>
    <name evidence="4" type="ORF">SAMN05216232_1960</name>
</gene>
<evidence type="ECO:0000256" key="2">
    <source>
        <dbReference type="SAM" id="MobiDB-lite"/>
    </source>
</evidence>
<organism evidence="4 5">
    <name type="scientific">Virgibacillus subterraneus</name>
    <dbReference type="NCBI Taxonomy" id="621109"/>
    <lineage>
        <taxon>Bacteria</taxon>
        <taxon>Bacillati</taxon>
        <taxon>Bacillota</taxon>
        <taxon>Bacilli</taxon>
        <taxon>Bacillales</taxon>
        <taxon>Bacillaceae</taxon>
        <taxon>Virgibacillus</taxon>
    </lineage>
</organism>
<feature type="compositionally biased region" description="Basic and acidic residues" evidence="2">
    <location>
        <begin position="289"/>
        <end position="305"/>
    </location>
</feature>
<dbReference type="NCBIfam" id="TIGR01446">
    <property type="entry name" value="DnaD_dom"/>
    <property type="match status" value="1"/>
</dbReference>
<protein>
    <submittedName>
        <fullName evidence="4">DnaD and phage-associated domain-containing protein</fullName>
    </submittedName>
</protein>
<evidence type="ECO:0000313" key="5">
    <source>
        <dbReference type="Proteomes" id="UP000198733"/>
    </source>
</evidence>
<dbReference type="RefSeq" id="WP_092503939.1">
    <property type="nucleotide sequence ID" value="NZ_FOEH01000002.1"/>
</dbReference>
<feature type="region of interest" description="Disordered" evidence="2">
    <location>
        <begin position="141"/>
        <end position="178"/>
    </location>
</feature>
<dbReference type="Pfam" id="PF07261">
    <property type="entry name" value="DnaB_2"/>
    <property type="match status" value="1"/>
</dbReference>
<dbReference type="Gene3D" id="1.10.10.630">
    <property type="entry name" value="DnaD domain-like"/>
    <property type="match status" value="1"/>
</dbReference>
<accession>A0A1H9EAT6</accession>